<organism evidence="1">
    <name type="scientific">Pseudomonas viridiflava</name>
    <name type="common">Phytomonas viridiflava</name>
    <dbReference type="NCBI Taxonomy" id="33069"/>
    <lineage>
        <taxon>Bacteria</taxon>
        <taxon>Pseudomonadati</taxon>
        <taxon>Pseudomonadota</taxon>
        <taxon>Gammaproteobacteria</taxon>
        <taxon>Pseudomonadales</taxon>
        <taxon>Pseudomonadaceae</taxon>
        <taxon>Pseudomonas</taxon>
    </lineage>
</organism>
<proteinExistence type="predicted"/>
<sequence length="72" mass="8004">MMAFCLDRNISLIIGIYSIHTKIDPRQKGCTEIADIFCPLRIPLQWPPLPACELQFPDCSSDPKPLGPGSSF</sequence>
<dbReference type="EMBL" id="AY597275">
    <property type="protein sequence ID" value="AAT96082.1"/>
    <property type="molecule type" value="Genomic_DNA"/>
</dbReference>
<accession>I6LCH6</accession>
<protein>
    <submittedName>
        <fullName evidence="1">Uncharacterized protein</fullName>
    </submittedName>
</protein>
<evidence type="ECO:0000313" key="1">
    <source>
        <dbReference type="EMBL" id="AAT96082.1"/>
    </source>
</evidence>
<name>I6LCH6_PSEVI</name>
<dbReference type="AlphaFoldDB" id="I6LCH6"/>
<reference evidence="1" key="1">
    <citation type="journal article" date="2006" name="Proc. Natl. Acad. Sci. U.S.A.">
        <title>Presence/absence polymorphism for alternative pathogenicity islands in Pseudomonas viridiflava, a pathogen of Arabidopsis.</title>
        <authorList>
            <person name="Araki H."/>
            <person name="Tian D."/>
            <person name="Goss E.M."/>
            <person name="Jakob K."/>
            <person name="Halldorsdottir S.S."/>
            <person name="Kreitman M."/>
            <person name="Bergelson J."/>
        </authorList>
    </citation>
    <scope>NUCLEOTIDE SEQUENCE</scope>
    <source>
        <strain evidence="1">ME3.1b</strain>
    </source>
</reference>